<evidence type="ECO:0000256" key="3">
    <source>
        <dbReference type="ARBA" id="ARBA00022679"/>
    </source>
</evidence>
<dbReference type="GO" id="GO:0006355">
    <property type="term" value="P:regulation of DNA-templated transcription"/>
    <property type="evidence" value="ECO:0007669"/>
    <property type="project" value="InterPro"/>
</dbReference>
<evidence type="ECO:0000256" key="1">
    <source>
        <dbReference type="ARBA" id="ARBA00009828"/>
    </source>
</evidence>
<proteinExistence type="inferred from homology"/>
<dbReference type="GO" id="GO:0006351">
    <property type="term" value="P:DNA-templated transcription"/>
    <property type="evidence" value="ECO:0007669"/>
    <property type="project" value="InterPro"/>
</dbReference>
<dbReference type="GO" id="GO:0000428">
    <property type="term" value="C:DNA-directed RNA polymerase complex"/>
    <property type="evidence" value="ECO:0007669"/>
    <property type="project" value="UniProtKB-KW"/>
</dbReference>
<evidence type="ECO:0000259" key="8">
    <source>
        <dbReference type="PROSITE" id="PS51913"/>
    </source>
</evidence>
<evidence type="ECO:0000256" key="6">
    <source>
        <dbReference type="ARBA" id="ARBA00031937"/>
    </source>
</evidence>
<evidence type="ECO:0000256" key="7">
    <source>
        <dbReference type="SAM" id="MobiDB-lite"/>
    </source>
</evidence>
<feature type="compositionally biased region" description="Acidic residues" evidence="7">
    <location>
        <begin position="97"/>
        <end position="152"/>
    </location>
</feature>
<comment type="caution">
    <text evidence="9">The sequence shown here is derived from an EMBL/GenBank/DDBJ whole genome shotgun (WGS) entry which is preliminary data.</text>
</comment>
<keyword evidence="5" id="KW-0804">Transcription</keyword>
<sequence>MEEKMTVDKMKKEDLELLSNKDITNLILEESKKPLNTADLFKKIIKLLDLPDETFENKIGDFYTSLSTDKRFVLLENGCWDLRNRYTSDKVIKTAIEEDDDEIDENEEDSITEDDNMEDDYSDNDDDSYNSDSEDDLKDLVILDEDEMELEE</sequence>
<evidence type="ECO:0000256" key="5">
    <source>
        <dbReference type="ARBA" id="ARBA00023163"/>
    </source>
</evidence>
<dbReference type="InterPro" id="IPR007759">
    <property type="entry name" value="Asxl_HARE-HTH"/>
</dbReference>
<keyword evidence="2 9" id="KW-0240">DNA-directed RNA polymerase</keyword>
<dbReference type="InterPro" id="IPR029757">
    <property type="entry name" value="RpoE"/>
</dbReference>
<reference evidence="9" key="1">
    <citation type="journal article" date="2013" name="Environ. Microbiol.">
        <title>Microbiota from the distal guts of lean and obese adolescents exhibit partial functional redundancy besides clear differences in community structure.</title>
        <authorList>
            <person name="Ferrer M."/>
            <person name="Ruiz A."/>
            <person name="Lanza F."/>
            <person name="Haange S.B."/>
            <person name="Oberbach A."/>
            <person name="Till H."/>
            <person name="Bargiela R."/>
            <person name="Campoy C."/>
            <person name="Segura M.T."/>
            <person name="Richter M."/>
            <person name="von Bergen M."/>
            <person name="Seifert J."/>
            <person name="Suarez A."/>
        </authorList>
    </citation>
    <scope>NUCLEOTIDE SEQUENCE</scope>
</reference>
<protein>
    <recommendedName>
        <fullName evidence="6">RNAP delta factor</fullName>
    </recommendedName>
</protein>
<gene>
    <name evidence="9" type="ORF">OBE_04176</name>
</gene>
<accession>K1TUN0</accession>
<comment type="similarity">
    <text evidence="1">Belongs to the RpoE family.</text>
</comment>
<dbReference type="AlphaFoldDB" id="K1TUN0"/>
<feature type="region of interest" description="Disordered" evidence="7">
    <location>
        <begin position="94"/>
        <end position="152"/>
    </location>
</feature>
<name>K1TUN0_9ZZZZ</name>
<dbReference type="InterPro" id="IPR038087">
    <property type="entry name" value="RNAP_delta_N_dom_sf"/>
</dbReference>
<evidence type="ECO:0000256" key="4">
    <source>
        <dbReference type="ARBA" id="ARBA00022695"/>
    </source>
</evidence>
<dbReference type="NCBIfam" id="TIGR04567">
    <property type="entry name" value="RNAP_delt_lowGC"/>
    <property type="match status" value="1"/>
</dbReference>
<feature type="domain" description="HTH HARE-type" evidence="8">
    <location>
        <begin position="18"/>
        <end position="85"/>
    </location>
</feature>
<keyword evidence="3" id="KW-0808">Transferase</keyword>
<evidence type="ECO:0000313" key="9">
    <source>
        <dbReference type="EMBL" id="EKC69920.1"/>
    </source>
</evidence>
<dbReference type="GO" id="GO:0016779">
    <property type="term" value="F:nucleotidyltransferase activity"/>
    <property type="evidence" value="ECO:0007669"/>
    <property type="project" value="UniProtKB-KW"/>
</dbReference>
<keyword evidence="4" id="KW-0548">Nucleotidyltransferase</keyword>
<evidence type="ECO:0000256" key="2">
    <source>
        <dbReference type="ARBA" id="ARBA00022478"/>
    </source>
</evidence>
<dbReference type="PROSITE" id="PS51913">
    <property type="entry name" value="HTH_HARE"/>
    <property type="match status" value="1"/>
</dbReference>
<organism evidence="9">
    <name type="scientific">human gut metagenome</name>
    <dbReference type="NCBI Taxonomy" id="408170"/>
    <lineage>
        <taxon>unclassified sequences</taxon>
        <taxon>metagenomes</taxon>
        <taxon>organismal metagenomes</taxon>
    </lineage>
</organism>
<dbReference type="Gene3D" id="1.10.10.1250">
    <property type="entry name" value="RNA polymerase, subunit delta, N-terminal domain"/>
    <property type="match status" value="1"/>
</dbReference>
<dbReference type="EMBL" id="AJWZ01002821">
    <property type="protein sequence ID" value="EKC69920.1"/>
    <property type="molecule type" value="Genomic_DNA"/>
</dbReference>